<keyword evidence="3" id="KW-1185">Reference proteome</keyword>
<feature type="compositionally biased region" description="Low complexity" evidence="1">
    <location>
        <begin position="23"/>
        <end position="49"/>
    </location>
</feature>
<sequence length="160" mass="16453">MASLVLALAGGLLAGCGDGGAAEDGVASAGGRAPAAAPSASATTNDPAALAKCLRDNGLDVKDPEPGSGQLTLPEPGPLLDAAMKKCEQYGVGVMQRTGVDVNDPDQQERRLKFASCMREQGVDWPDPKPGEPMEMPQQTPQFMTAFEKCTQSVPLAGGR</sequence>
<comment type="caution">
    <text evidence="2">The sequence shown here is derived from an EMBL/GenBank/DDBJ whole genome shotgun (WGS) entry which is preliminary data.</text>
</comment>
<proteinExistence type="predicted"/>
<feature type="region of interest" description="Disordered" evidence="1">
    <location>
        <begin position="23"/>
        <end position="77"/>
    </location>
</feature>
<organism evidence="2 3">
    <name type="scientific">Paractinoplanes brasiliensis</name>
    <dbReference type="NCBI Taxonomy" id="52695"/>
    <lineage>
        <taxon>Bacteria</taxon>
        <taxon>Bacillati</taxon>
        <taxon>Actinomycetota</taxon>
        <taxon>Actinomycetes</taxon>
        <taxon>Micromonosporales</taxon>
        <taxon>Micromonosporaceae</taxon>
        <taxon>Paractinoplanes</taxon>
    </lineage>
</organism>
<evidence type="ECO:0000313" key="2">
    <source>
        <dbReference type="EMBL" id="TDO41942.1"/>
    </source>
</evidence>
<feature type="compositionally biased region" description="Basic and acidic residues" evidence="1">
    <location>
        <begin position="53"/>
        <end position="65"/>
    </location>
</feature>
<gene>
    <name evidence="2" type="ORF">C8E87_5702</name>
</gene>
<evidence type="ECO:0000313" key="3">
    <source>
        <dbReference type="Proteomes" id="UP000294901"/>
    </source>
</evidence>
<evidence type="ECO:0000256" key="1">
    <source>
        <dbReference type="SAM" id="MobiDB-lite"/>
    </source>
</evidence>
<accession>A0A4R6K107</accession>
<dbReference type="EMBL" id="SNWR01000001">
    <property type="protein sequence ID" value="TDO41942.1"/>
    <property type="molecule type" value="Genomic_DNA"/>
</dbReference>
<name>A0A4R6K107_9ACTN</name>
<reference evidence="2 3" key="1">
    <citation type="submission" date="2019-03" db="EMBL/GenBank/DDBJ databases">
        <title>Sequencing the genomes of 1000 actinobacteria strains.</title>
        <authorList>
            <person name="Klenk H.-P."/>
        </authorList>
    </citation>
    <scope>NUCLEOTIDE SEQUENCE [LARGE SCALE GENOMIC DNA]</scope>
    <source>
        <strain evidence="2 3">DSM 43805</strain>
    </source>
</reference>
<protein>
    <submittedName>
        <fullName evidence="2">Uncharacterized protein</fullName>
    </submittedName>
</protein>
<dbReference type="AlphaFoldDB" id="A0A4R6K107"/>
<dbReference type="Proteomes" id="UP000294901">
    <property type="component" value="Unassembled WGS sequence"/>
</dbReference>